<comment type="caution">
    <text evidence="1">The sequence shown here is derived from an EMBL/GenBank/DDBJ whole genome shotgun (WGS) entry which is preliminary data.</text>
</comment>
<organism evidence="1 2">
    <name type="scientific">Brevibacillus fluminis</name>
    <dbReference type="NCBI Taxonomy" id="511487"/>
    <lineage>
        <taxon>Bacteria</taxon>
        <taxon>Bacillati</taxon>
        <taxon>Bacillota</taxon>
        <taxon>Bacilli</taxon>
        <taxon>Bacillales</taxon>
        <taxon>Paenibacillaceae</taxon>
        <taxon>Brevibacillus</taxon>
    </lineage>
</organism>
<name>A0A3M8CWK4_9BACL</name>
<dbReference type="InterPro" id="IPR014967">
    <property type="entry name" value="Uncharacterised_YugN-like"/>
</dbReference>
<accession>A0A3M8CWK4</accession>
<dbReference type="RefSeq" id="WP_122921540.1">
    <property type="nucleotide sequence ID" value="NZ_RHHQ01000029.1"/>
</dbReference>
<dbReference type="Proteomes" id="UP000271031">
    <property type="component" value="Unassembled WGS sequence"/>
</dbReference>
<dbReference type="Gene3D" id="3.30.310.100">
    <property type="entry name" value="YugN-like"/>
    <property type="match status" value="1"/>
</dbReference>
<dbReference type="OrthoDB" id="2679642at2"/>
<keyword evidence="2" id="KW-1185">Reference proteome</keyword>
<dbReference type="Pfam" id="PF08868">
    <property type="entry name" value="YugN"/>
    <property type="match status" value="1"/>
</dbReference>
<evidence type="ECO:0008006" key="3">
    <source>
        <dbReference type="Google" id="ProtNLM"/>
    </source>
</evidence>
<evidence type="ECO:0000313" key="1">
    <source>
        <dbReference type="EMBL" id="RNB79215.1"/>
    </source>
</evidence>
<reference evidence="1 2" key="1">
    <citation type="submission" date="2018-10" db="EMBL/GenBank/DDBJ databases">
        <title>Phylogenomics of Brevibacillus.</title>
        <authorList>
            <person name="Dunlap C."/>
        </authorList>
    </citation>
    <scope>NUCLEOTIDE SEQUENCE [LARGE SCALE GENOMIC DNA]</scope>
    <source>
        <strain evidence="1 2">JCM 15716</strain>
    </source>
</reference>
<proteinExistence type="predicted"/>
<dbReference type="AlphaFoldDB" id="A0A3M8CWK4"/>
<sequence>MVIKDTGLNGKEALLADMDTYMHDTGFVRWAWDYLHATYDYKLVEKGVTYYLRIQAHAIEGRLEDSHALLRLEEPFIGKHLFPHGVDYDAVIPDNVLKNAKGALKTLGDKLANH</sequence>
<evidence type="ECO:0000313" key="2">
    <source>
        <dbReference type="Proteomes" id="UP000271031"/>
    </source>
</evidence>
<protein>
    <recommendedName>
        <fullName evidence="3">YugN-like family protein</fullName>
    </recommendedName>
</protein>
<gene>
    <name evidence="1" type="ORF">EDM56_29710</name>
</gene>
<dbReference type="InterPro" id="IPR036491">
    <property type="entry name" value="YugN-like_sf"/>
</dbReference>
<dbReference type="SUPFAM" id="SSF160755">
    <property type="entry name" value="YugN-like"/>
    <property type="match status" value="1"/>
</dbReference>
<dbReference type="EMBL" id="RHHQ01000029">
    <property type="protein sequence ID" value="RNB79215.1"/>
    <property type="molecule type" value="Genomic_DNA"/>
</dbReference>